<dbReference type="AlphaFoldDB" id="A0A068S530"/>
<sequence length="351" mass="38138">MTPTPNSQVIFSKIPTTYPVAGEHMTINNTTIDLDAPLGDGEILLKQLVISVDPYMRGRMRDPSIKSYSPAFPLGKPMTGDSMGVCLKSNNPRFKEGDYVYGITGHGGFENYVVVPAAETEFYIVRNEPKTNGLPITNYVGVLGMPGMTAYVGLFKYGKPKAGETLYVSAASGAVGQLVGQIGKVIGLHVVGSAGSDEKVQYLKEIGFDAAFNYKTCDVNEKLGELCPNGIDIYFENVGGKMLEAVINHANRYGRIVACGMISQYNREKPEGIHNLMQVVAKRLRIEGFIVGDSAAEMGAQFSKDVTQWLLEGKIKYREDIAHGIEKTPDALVAVLRGENFGKQVVKIADP</sequence>
<dbReference type="Gene3D" id="3.40.50.720">
    <property type="entry name" value="NAD(P)-binding Rossmann-like Domain"/>
    <property type="match status" value="1"/>
</dbReference>
<dbReference type="STRING" id="1263082.A0A068S530"/>
<evidence type="ECO:0000256" key="1">
    <source>
        <dbReference type="ARBA" id="ARBA00023002"/>
    </source>
</evidence>
<dbReference type="EMBL" id="CBTN010000046">
    <property type="protein sequence ID" value="CDH57493.1"/>
    <property type="molecule type" value="Genomic_DNA"/>
</dbReference>
<dbReference type="InterPro" id="IPR045010">
    <property type="entry name" value="MDR_fam"/>
</dbReference>
<dbReference type="InterPro" id="IPR020843">
    <property type="entry name" value="ER"/>
</dbReference>
<reference evidence="3" key="1">
    <citation type="submission" date="2013-08" db="EMBL/GenBank/DDBJ databases">
        <title>Gene expansion shapes genome architecture in the human pathogen Lichtheimia corymbifera: an evolutionary genomics analysis in the ancient terrestrial Mucorales (Mucoromycotina).</title>
        <authorList>
            <person name="Schwartze V.U."/>
            <person name="Winter S."/>
            <person name="Shelest E."/>
            <person name="Marcet-Houben M."/>
            <person name="Horn F."/>
            <person name="Wehner S."/>
            <person name="Hoffmann K."/>
            <person name="Riege K."/>
            <person name="Sammeth M."/>
            <person name="Nowrousian M."/>
            <person name="Valiante V."/>
            <person name="Linde J."/>
            <person name="Jacobsen I.D."/>
            <person name="Marz M."/>
            <person name="Brakhage A.A."/>
            <person name="Gabaldon T."/>
            <person name="Bocker S."/>
            <person name="Voigt K."/>
        </authorList>
    </citation>
    <scope>NUCLEOTIDE SEQUENCE [LARGE SCALE GENOMIC DNA]</scope>
    <source>
        <strain evidence="3">FSU 9682</strain>
    </source>
</reference>
<evidence type="ECO:0000259" key="2">
    <source>
        <dbReference type="SMART" id="SM00829"/>
    </source>
</evidence>
<keyword evidence="1" id="KW-0560">Oxidoreductase</keyword>
<dbReference type="CDD" id="cd05288">
    <property type="entry name" value="PGDH"/>
    <property type="match status" value="1"/>
</dbReference>
<comment type="caution">
    <text evidence="3">The sequence shown here is derived from an EMBL/GenBank/DDBJ whole genome shotgun (WGS) entry which is preliminary data.</text>
</comment>
<dbReference type="Gene3D" id="3.90.180.10">
    <property type="entry name" value="Medium-chain alcohol dehydrogenases, catalytic domain"/>
    <property type="match status" value="1"/>
</dbReference>
<dbReference type="SUPFAM" id="SSF51735">
    <property type="entry name" value="NAD(P)-binding Rossmann-fold domains"/>
    <property type="match status" value="1"/>
</dbReference>
<dbReference type="PANTHER" id="PTHR43205">
    <property type="entry name" value="PROSTAGLANDIN REDUCTASE"/>
    <property type="match status" value="1"/>
</dbReference>
<name>A0A068S530_9FUNG</name>
<dbReference type="OrthoDB" id="809632at2759"/>
<dbReference type="VEuPathDB" id="FungiDB:LCOR_08423.1"/>
<dbReference type="InterPro" id="IPR041694">
    <property type="entry name" value="ADH_N_2"/>
</dbReference>
<dbReference type="InterPro" id="IPR013149">
    <property type="entry name" value="ADH-like_C"/>
</dbReference>
<accession>A0A068S530</accession>
<dbReference type="SUPFAM" id="SSF50129">
    <property type="entry name" value="GroES-like"/>
    <property type="match status" value="1"/>
</dbReference>
<dbReference type="SMART" id="SM00829">
    <property type="entry name" value="PKS_ER"/>
    <property type="match status" value="1"/>
</dbReference>
<protein>
    <submittedName>
        <fullName evidence="3">Nadp-dependent leukotriene b4 12-hydroxydehydrogenase</fullName>
    </submittedName>
</protein>
<proteinExistence type="predicted"/>
<feature type="domain" description="Enoyl reductase (ER)" evidence="2">
    <location>
        <begin position="25"/>
        <end position="346"/>
    </location>
</feature>
<gene>
    <name evidence="3" type="ORF">LCOR_08423.1</name>
</gene>
<dbReference type="InterPro" id="IPR011032">
    <property type="entry name" value="GroES-like_sf"/>
</dbReference>
<dbReference type="FunFam" id="3.40.50.720:FF:000121">
    <property type="entry name" value="Prostaglandin reductase 2"/>
    <property type="match status" value="1"/>
</dbReference>
<evidence type="ECO:0000313" key="4">
    <source>
        <dbReference type="Proteomes" id="UP000027586"/>
    </source>
</evidence>
<dbReference type="Proteomes" id="UP000027586">
    <property type="component" value="Unassembled WGS sequence"/>
</dbReference>
<evidence type="ECO:0000313" key="3">
    <source>
        <dbReference type="EMBL" id="CDH57493.1"/>
    </source>
</evidence>
<organism evidence="3 4">
    <name type="scientific">Lichtheimia corymbifera JMRC:FSU:9682</name>
    <dbReference type="NCBI Taxonomy" id="1263082"/>
    <lineage>
        <taxon>Eukaryota</taxon>
        <taxon>Fungi</taxon>
        <taxon>Fungi incertae sedis</taxon>
        <taxon>Mucoromycota</taxon>
        <taxon>Mucoromycotina</taxon>
        <taxon>Mucoromycetes</taxon>
        <taxon>Mucorales</taxon>
        <taxon>Lichtheimiaceae</taxon>
        <taxon>Lichtheimia</taxon>
    </lineage>
</organism>
<dbReference type="Pfam" id="PF00107">
    <property type="entry name" value="ADH_zinc_N"/>
    <property type="match status" value="1"/>
</dbReference>
<keyword evidence="4" id="KW-1185">Reference proteome</keyword>
<dbReference type="InterPro" id="IPR036291">
    <property type="entry name" value="NAD(P)-bd_dom_sf"/>
</dbReference>
<dbReference type="GO" id="GO:0016628">
    <property type="term" value="F:oxidoreductase activity, acting on the CH-CH group of donors, NAD or NADP as acceptor"/>
    <property type="evidence" value="ECO:0007669"/>
    <property type="project" value="InterPro"/>
</dbReference>
<dbReference type="Pfam" id="PF16884">
    <property type="entry name" value="ADH_N_2"/>
    <property type="match status" value="1"/>
</dbReference>
<dbReference type="PANTHER" id="PTHR43205:SF7">
    <property type="entry name" value="PROSTAGLANDIN REDUCTASE 1"/>
    <property type="match status" value="1"/>
</dbReference>